<feature type="signal peptide" evidence="6">
    <location>
        <begin position="1"/>
        <end position="25"/>
    </location>
</feature>
<evidence type="ECO:0000313" key="9">
    <source>
        <dbReference type="Proteomes" id="UP001314169"/>
    </source>
</evidence>
<dbReference type="InterPro" id="IPR003599">
    <property type="entry name" value="Ig_sub"/>
</dbReference>
<organism evidence="8 9">
    <name type="scientific">Pipistrellus nathusii</name>
    <name type="common">Nathusius' pipistrelle</name>
    <dbReference type="NCBI Taxonomy" id="59473"/>
    <lineage>
        <taxon>Eukaryota</taxon>
        <taxon>Metazoa</taxon>
        <taxon>Chordata</taxon>
        <taxon>Craniata</taxon>
        <taxon>Vertebrata</taxon>
        <taxon>Euteleostomi</taxon>
        <taxon>Mammalia</taxon>
        <taxon>Eutheria</taxon>
        <taxon>Laurasiatheria</taxon>
        <taxon>Chiroptera</taxon>
        <taxon>Yangochiroptera</taxon>
        <taxon>Vespertilionidae</taxon>
        <taxon>Pipistrellus</taxon>
    </lineage>
</organism>
<dbReference type="InterPro" id="IPR036179">
    <property type="entry name" value="Ig-like_dom_sf"/>
</dbReference>
<evidence type="ECO:0000256" key="3">
    <source>
        <dbReference type="ARBA" id="ARBA00022989"/>
    </source>
</evidence>
<dbReference type="InterPro" id="IPR013106">
    <property type="entry name" value="Ig_V-set"/>
</dbReference>
<feature type="domain" description="Immunoglobulin" evidence="7">
    <location>
        <begin position="42"/>
        <end position="154"/>
    </location>
</feature>
<dbReference type="InterPro" id="IPR013783">
    <property type="entry name" value="Ig-like_fold"/>
</dbReference>
<keyword evidence="2" id="KW-0812">Transmembrane</keyword>
<keyword evidence="6" id="KW-0732">Signal</keyword>
<keyword evidence="3" id="KW-1133">Transmembrane helix</keyword>
<dbReference type="PANTHER" id="PTHR15549:SF26">
    <property type="entry name" value="AXIAL BUDDING PATTERN PROTEIN 2-RELATED"/>
    <property type="match status" value="1"/>
</dbReference>
<dbReference type="PANTHER" id="PTHR15549">
    <property type="entry name" value="PAIRED IMMUNOGLOBULIN-LIKE TYPE 2 RECEPTOR"/>
    <property type="match status" value="1"/>
</dbReference>
<evidence type="ECO:0000259" key="7">
    <source>
        <dbReference type="SMART" id="SM00409"/>
    </source>
</evidence>
<dbReference type="InterPro" id="IPR051694">
    <property type="entry name" value="Immunoregulatory_rcpt-like"/>
</dbReference>
<dbReference type="Gene3D" id="2.60.40.10">
    <property type="entry name" value="Immunoglobulins"/>
    <property type="match status" value="1"/>
</dbReference>
<evidence type="ECO:0000256" key="1">
    <source>
        <dbReference type="ARBA" id="ARBA00004167"/>
    </source>
</evidence>
<evidence type="ECO:0000256" key="4">
    <source>
        <dbReference type="ARBA" id="ARBA00023136"/>
    </source>
</evidence>
<dbReference type="SUPFAM" id="SSF48726">
    <property type="entry name" value="Immunoglobulin"/>
    <property type="match status" value="1"/>
</dbReference>
<feature type="region of interest" description="Disordered" evidence="5">
    <location>
        <begin position="217"/>
        <end position="247"/>
    </location>
</feature>
<dbReference type="Pfam" id="PF07686">
    <property type="entry name" value="V-set"/>
    <property type="match status" value="1"/>
</dbReference>
<gene>
    <name evidence="8" type="ORF">MPIPNATIZW_LOCUS12825</name>
</gene>
<evidence type="ECO:0000256" key="2">
    <source>
        <dbReference type="ARBA" id="ARBA00022692"/>
    </source>
</evidence>
<dbReference type="EMBL" id="OY882861">
    <property type="protein sequence ID" value="CAK6444519.1"/>
    <property type="molecule type" value="Genomic_DNA"/>
</dbReference>
<evidence type="ECO:0000256" key="6">
    <source>
        <dbReference type="SAM" id="SignalP"/>
    </source>
</evidence>
<accession>A0ABP0A4K4</accession>
<dbReference type="Proteomes" id="UP001314169">
    <property type="component" value="Chromosome 4"/>
</dbReference>
<sequence length="247" mass="27650">MGPPPLLPPLLPLLLPLLPAASLQAGGSAECELNPTHGVYQPEHLSAPEGGSINIPFSFCYSWELASDPNVRISWRWKHFHGEFIYNTTLPFTHKNFKNRLFLNWTKGQTSGSLRISNLRREDESNYFFRVRLTTRKDGEKVWQSINGTHLTITKGLQTKCEKDDAQGGKTARAPDRGSFPNAEEENENIGHKGLHRNSKSDPKVDGILYASLTLSNLTSPSPSAPPRHLLHESPQEETLYSILKTE</sequence>
<comment type="subcellular location">
    <subcellularLocation>
        <location evidence="1">Membrane</location>
        <topology evidence="1">Single-pass membrane protein</topology>
    </subcellularLocation>
</comment>
<protein>
    <recommendedName>
        <fullName evidence="7">Immunoglobulin domain-containing protein</fullName>
    </recommendedName>
</protein>
<feature type="chain" id="PRO_5045784985" description="Immunoglobulin domain-containing protein" evidence="6">
    <location>
        <begin position="26"/>
        <end position="247"/>
    </location>
</feature>
<feature type="region of interest" description="Disordered" evidence="5">
    <location>
        <begin position="163"/>
        <end position="203"/>
    </location>
</feature>
<reference evidence="8" key="1">
    <citation type="submission" date="2023-12" db="EMBL/GenBank/DDBJ databases">
        <authorList>
            <person name="Brown T."/>
        </authorList>
    </citation>
    <scope>NUCLEOTIDE SEQUENCE</scope>
</reference>
<keyword evidence="4" id="KW-0472">Membrane</keyword>
<name>A0ABP0A4K4_PIPNA</name>
<evidence type="ECO:0000313" key="8">
    <source>
        <dbReference type="EMBL" id="CAK6444519.1"/>
    </source>
</evidence>
<keyword evidence="9" id="KW-1185">Reference proteome</keyword>
<evidence type="ECO:0000256" key="5">
    <source>
        <dbReference type="SAM" id="MobiDB-lite"/>
    </source>
</evidence>
<dbReference type="SMART" id="SM00409">
    <property type="entry name" value="IG"/>
    <property type="match status" value="1"/>
</dbReference>
<proteinExistence type="predicted"/>